<dbReference type="PANTHER" id="PTHR15364:SF0">
    <property type="entry name" value="2'-DEOXYNUCLEOSIDE 5'-PHOSPHATE N-HYDROLASE 1"/>
    <property type="match status" value="1"/>
</dbReference>
<dbReference type="GO" id="GO:0070694">
    <property type="term" value="F:5-hydroxymethyl-dUMP N-hydrolase activity"/>
    <property type="evidence" value="ECO:0000318"/>
    <property type="project" value="GO_Central"/>
</dbReference>
<comment type="subcellular location">
    <subcellularLocation>
        <location evidence="6">Cytoplasm</location>
    </subcellularLocation>
    <subcellularLocation>
        <location evidence="6">Nucleus</location>
    </subcellularLocation>
</comment>
<comment type="subunit">
    <text evidence="1 6">Monomer and homodimer.</text>
</comment>
<keyword evidence="3 6" id="KW-0546">Nucleotide metabolism</keyword>
<evidence type="ECO:0000313" key="8">
    <source>
        <dbReference type="Proteomes" id="UP000007110"/>
    </source>
</evidence>
<dbReference type="InterPro" id="IPR007710">
    <property type="entry name" value="Nucleoside_deoxyribTrfase"/>
</dbReference>
<comment type="function">
    <text evidence="6">Catalyzes the cleavage of the N-glycosidic bond of deoxyribonucleoside 5'-monophosphates to yield deoxyribose 5-phosphate and a purine or pyrimidine base.</text>
</comment>
<reference evidence="7" key="2">
    <citation type="submission" date="2021-01" db="UniProtKB">
        <authorList>
            <consortium name="EnsemblMetazoa"/>
        </authorList>
    </citation>
    <scope>IDENTIFICATION</scope>
</reference>
<dbReference type="GO" id="GO:0005737">
    <property type="term" value="C:cytoplasm"/>
    <property type="evidence" value="ECO:0007669"/>
    <property type="project" value="UniProtKB-SubCell"/>
</dbReference>
<feature type="binding site" evidence="6">
    <location>
        <begin position="111"/>
        <end position="113"/>
    </location>
    <ligand>
        <name>substrate</name>
        <note>ligand shared between homodimeric partners</note>
    </ligand>
</feature>
<dbReference type="OrthoDB" id="18087at2759"/>
<dbReference type="EnsemblMetazoa" id="XM_030999570">
    <property type="protein sequence ID" value="XP_030855430"/>
    <property type="gene ID" value="LOC587266"/>
</dbReference>
<dbReference type="GO" id="GO:0009116">
    <property type="term" value="P:nucleoside metabolic process"/>
    <property type="evidence" value="ECO:0007669"/>
    <property type="project" value="UniProtKB-UniRule"/>
</dbReference>
<reference evidence="8" key="1">
    <citation type="submission" date="2015-02" db="EMBL/GenBank/DDBJ databases">
        <title>Genome sequencing for Strongylocentrotus purpuratus.</title>
        <authorList>
            <person name="Murali S."/>
            <person name="Liu Y."/>
            <person name="Vee V."/>
            <person name="English A."/>
            <person name="Wang M."/>
            <person name="Skinner E."/>
            <person name="Han Y."/>
            <person name="Muzny D.M."/>
            <person name="Worley K.C."/>
            <person name="Gibbs R.A."/>
        </authorList>
    </citation>
    <scope>NUCLEOTIDE SEQUENCE</scope>
</reference>
<dbReference type="EC" id="3.2.2.-" evidence="6"/>
<dbReference type="GeneID" id="587266"/>
<dbReference type="GO" id="GO:0009159">
    <property type="term" value="P:deoxyribonucleoside monophosphate catabolic process"/>
    <property type="evidence" value="ECO:0000318"/>
    <property type="project" value="GO_Central"/>
</dbReference>
<sequence length="154" mass="17318">MGDRGLKIYFCGSIQGGRQDAELYTRIIKQLKQYGQVLTEVIGNKDVLRIEAAVTEAEIYEQDIEWLASADVVVAEVTQPSLGVGVELGRAQLLKKKVLCLFRPQEGKILSAMVRGAHDGELFMVKDYREEDLPTIFSEFFRQHAPFHTNSNAD</sequence>
<proteinExistence type="inferred from homology"/>
<feature type="binding site" description="in other chain" evidence="6">
    <location>
        <position position="87"/>
    </location>
    <ligand>
        <name>substrate</name>
        <note>ligand shared between homodimeric partners</note>
    </ligand>
</feature>
<keyword evidence="8" id="KW-1185">Reference proteome</keyword>
<evidence type="ECO:0000256" key="2">
    <source>
        <dbReference type="ARBA" id="ARBA00022801"/>
    </source>
</evidence>
<name>A0A7M7PQQ8_STRPU</name>
<dbReference type="Gene3D" id="3.40.50.450">
    <property type="match status" value="1"/>
</dbReference>
<dbReference type="FunCoup" id="A0A7M7PQQ8">
    <property type="interactions" value="800"/>
</dbReference>
<evidence type="ECO:0000256" key="1">
    <source>
        <dbReference type="ARBA" id="ARBA00011407"/>
    </source>
</evidence>
<accession>A0A7M7PQQ8</accession>
<dbReference type="InterPro" id="IPR028607">
    <property type="entry name" value="DNPH1"/>
</dbReference>
<dbReference type="GO" id="GO:0042802">
    <property type="term" value="F:identical protein binding"/>
    <property type="evidence" value="ECO:0007669"/>
    <property type="project" value="UniProtKB-ARBA"/>
</dbReference>
<comment type="caution">
    <text evidence="6">Lacks conserved residue(s) required for the propagation of feature annotation.</text>
</comment>
<keyword evidence="2 6" id="KW-0378">Hydrolase</keyword>
<evidence type="ECO:0000256" key="4">
    <source>
        <dbReference type="ARBA" id="ARBA00023295"/>
    </source>
</evidence>
<evidence type="ECO:0000313" key="7">
    <source>
        <dbReference type="EnsemblMetazoa" id="XP_030855430"/>
    </source>
</evidence>
<dbReference type="InParanoid" id="A0A7M7PQQ8"/>
<comment type="similarity">
    <text evidence="6">Belongs to the 2'-deoxynucleoside 5'-phosphate N-hydrolase 1 family.</text>
</comment>
<dbReference type="PANTHER" id="PTHR15364">
    <property type="entry name" value="2'-DEOXYNUCLEOSIDE 5'-PHOSPHATE N-HYDROLASE 1"/>
    <property type="match status" value="1"/>
</dbReference>
<keyword evidence="4 6" id="KW-0326">Glycosidase</keyword>
<evidence type="ECO:0000256" key="5">
    <source>
        <dbReference type="ARBA" id="ARBA00047460"/>
    </source>
</evidence>
<dbReference type="OMA" id="GLRFQVW"/>
<protein>
    <recommendedName>
        <fullName evidence="6">Putative 2'-deoxynucleoside 5'-phosphate N-hydrolase 1</fullName>
        <ecNumber evidence="6">3.2.2.-</ecNumber>
    </recommendedName>
</protein>
<dbReference type="AlphaFoldDB" id="A0A7M7PQQ8"/>
<dbReference type="InterPro" id="IPR051239">
    <property type="entry name" value="2'-dNMP_N-hydrolase"/>
</dbReference>
<dbReference type="GO" id="GO:0006163">
    <property type="term" value="P:purine nucleotide metabolic process"/>
    <property type="evidence" value="ECO:0007669"/>
    <property type="project" value="UniProtKB-ARBA"/>
</dbReference>
<dbReference type="GO" id="GO:0005634">
    <property type="term" value="C:nucleus"/>
    <property type="evidence" value="ECO:0000318"/>
    <property type="project" value="GO_Central"/>
</dbReference>
<dbReference type="HAMAP" id="MF_03036">
    <property type="entry name" value="Nuc_phosphate_hydrolase"/>
    <property type="match status" value="1"/>
</dbReference>
<comment type="catalytic activity">
    <reaction evidence="6">
        <text>a pyrimidine 2'-deoxyribonucleoside 5'-phosphate + H2O = a pyrimidine nucleobase + 2-deoxy-D-ribose 5-phosphate</text>
        <dbReference type="Rhea" id="RHEA:57852"/>
        <dbReference type="ChEBI" id="CHEBI:15377"/>
        <dbReference type="ChEBI" id="CHEBI:26432"/>
        <dbReference type="ChEBI" id="CHEBI:62877"/>
        <dbReference type="ChEBI" id="CHEBI:142209"/>
    </reaction>
</comment>
<keyword evidence="6" id="KW-0963">Cytoplasm</keyword>
<dbReference type="FunFam" id="3.40.50.450:FF:000019">
    <property type="entry name" value="2'-deoxynucleoside 5'-phosphate N-hydrolase 1"/>
    <property type="match status" value="1"/>
</dbReference>
<dbReference type="Pfam" id="PF05014">
    <property type="entry name" value="Nuc_deoxyrib_tr"/>
    <property type="match status" value="1"/>
</dbReference>
<dbReference type="RefSeq" id="XP_030855430.1">
    <property type="nucleotide sequence ID" value="XM_030999570.1"/>
</dbReference>
<dbReference type="SUPFAM" id="SSF52309">
    <property type="entry name" value="N-(deoxy)ribosyltransferase-like"/>
    <property type="match status" value="1"/>
</dbReference>
<comment type="catalytic activity">
    <reaction evidence="5">
        <text>5-hydroxymethyl-dUMP + H2O = 5-hydroxymethyluracil + 2-deoxy-D-ribose 5-phosphate</text>
        <dbReference type="Rhea" id="RHEA:77099"/>
        <dbReference type="ChEBI" id="CHEBI:15377"/>
        <dbReference type="ChEBI" id="CHEBI:16964"/>
        <dbReference type="ChEBI" id="CHEBI:62877"/>
        <dbReference type="ChEBI" id="CHEBI:90409"/>
    </reaction>
    <physiologicalReaction direction="left-to-right" evidence="5">
        <dbReference type="Rhea" id="RHEA:77100"/>
    </physiologicalReaction>
</comment>
<keyword evidence="6" id="KW-0539">Nucleus</keyword>
<organism evidence="7 8">
    <name type="scientific">Strongylocentrotus purpuratus</name>
    <name type="common">Purple sea urchin</name>
    <dbReference type="NCBI Taxonomy" id="7668"/>
    <lineage>
        <taxon>Eukaryota</taxon>
        <taxon>Metazoa</taxon>
        <taxon>Echinodermata</taxon>
        <taxon>Eleutherozoa</taxon>
        <taxon>Echinozoa</taxon>
        <taxon>Echinoidea</taxon>
        <taxon>Euechinoidea</taxon>
        <taxon>Echinacea</taxon>
        <taxon>Camarodonta</taxon>
        <taxon>Echinidea</taxon>
        <taxon>Strongylocentrotidae</taxon>
        <taxon>Strongylocentrotus</taxon>
    </lineage>
</organism>
<evidence type="ECO:0000256" key="6">
    <source>
        <dbReference type="HAMAP-Rule" id="MF_03036"/>
    </source>
</evidence>
<evidence type="ECO:0000256" key="3">
    <source>
        <dbReference type="ARBA" id="ARBA00023080"/>
    </source>
</evidence>
<feature type="binding site" description="in other chain" evidence="6">
    <location>
        <position position="24"/>
    </location>
    <ligand>
        <name>substrate</name>
        <note>ligand shared between homodimeric partners</note>
    </ligand>
</feature>
<dbReference type="KEGG" id="spu:587266"/>
<comment type="catalytic activity">
    <reaction evidence="6">
        <text>a purine 2'-deoxyribonucleoside 5'-phosphate + H2O = a purine nucleobase + 2-deoxy-D-ribose 5-phosphate</text>
        <dbReference type="Rhea" id="RHEA:51132"/>
        <dbReference type="ChEBI" id="CHEBI:15377"/>
        <dbReference type="ChEBI" id="CHEBI:26386"/>
        <dbReference type="ChEBI" id="CHEBI:62877"/>
        <dbReference type="ChEBI" id="CHEBI:142198"/>
    </reaction>
</comment>
<dbReference type="Proteomes" id="UP000007110">
    <property type="component" value="Unassembled WGS sequence"/>
</dbReference>